<evidence type="ECO:0000313" key="2">
    <source>
        <dbReference type="EMBL" id="KAF2690956.1"/>
    </source>
</evidence>
<feature type="region of interest" description="Disordered" evidence="1">
    <location>
        <begin position="24"/>
        <end position="53"/>
    </location>
</feature>
<protein>
    <submittedName>
        <fullName evidence="2">Uncharacterized protein</fullName>
    </submittedName>
</protein>
<dbReference type="OrthoDB" id="2906425at2759"/>
<reference evidence="2" key="1">
    <citation type="journal article" date="2020" name="Stud. Mycol.">
        <title>101 Dothideomycetes genomes: a test case for predicting lifestyles and emergence of pathogens.</title>
        <authorList>
            <person name="Haridas S."/>
            <person name="Albert R."/>
            <person name="Binder M."/>
            <person name="Bloem J."/>
            <person name="Labutti K."/>
            <person name="Salamov A."/>
            <person name="Andreopoulos B."/>
            <person name="Baker S."/>
            <person name="Barry K."/>
            <person name="Bills G."/>
            <person name="Bluhm B."/>
            <person name="Cannon C."/>
            <person name="Castanera R."/>
            <person name="Culley D."/>
            <person name="Daum C."/>
            <person name="Ezra D."/>
            <person name="Gonzalez J."/>
            <person name="Henrissat B."/>
            <person name="Kuo A."/>
            <person name="Liang C."/>
            <person name="Lipzen A."/>
            <person name="Lutzoni F."/>
            <person name="Magnuson J."/>
            <person name="Mondo S."/>
            <person name="Nolan M."/>
            <person name="Ohm R."/>
            <person name="Pangilinan J."/>
            <person name="Park H.-J."/>
            <person name="Ramirez L."/>
            <person name="Alfaro M."/>
            <person name="Sun H."/>
            <person name="Tritt A."/>
            <person name="Yoshinaga Y."/>
            <person name="Zwiers L.-H."/>
            <person name="Turgeon B."/>
            <person name="Goodwin S."/>
            <person name="Spatafora J."/>
            <person name="Crous P."/>
            <person name="Grigoriev I."/>
        </authorList>
    </citation>
    <scope>NUCLEOTIDE SEQUENCE</scope>
    <source>
        <strain evidence="2">CBS 122367</strain>
    </source>
</reference>
<sequence>MATTSSSTERTILSVLSTGTVYIPRPSGSLASSPNSWSPKIATRPPDPSLYKKRLKDGTTAEDLDESYWCHLKEYEKTRLRKLFVEEMEQQCLE</sequence>
<evidence type="ECO:0000256" key="1">
    <source>
        <dbReference type="SAM" id="MobiDB-lite"/>
    </source>
</evidence>
<gene>
    <name evidence="2" type="ORF">K458DRAFT_412271</name>
</gene>
<organism evidence="2 3">
    <name type="scientific">Lentithecium fluviatile CBS 122367</name>
    <dbReference type="NCBI Taxonomy" id="1168545"/>
    <lineage>
        <taxon>Eukaryota</taxon>
        <taxon>Fungi</taxon>
        <taxon>Dikarya</taxon>
        <taxon>Ascomycota</taxon>
        <taxon>Pezizomycotina</taxon>
        <taxon>Dothideomycetes</taxon>
        <taxon>Pleosporomycetidae</taxon>
        <taxon>Pleosporales</taxon>
        <taxon>Massarineae</taxon>
        <taxon>Lentitheciaceae</taxon>
        <taxon>Lentithecium</taxon>
    </lineage>
</organism>
<name>A0A6G1JKE2_9PLEO</name>
<proteinExistence type="predicted"/>
<feature type="compositionally biased region" description="Polar residues" evidence="1">
    <location>
        <begin position="29"/>
        <end position="38"/>
    </location>
</feature>
<dbReference type="EMBL" id="MU005570">
    <property type="protein sequence ID" value="KAF2690956.1"/>
    <property type="molecule type" value="Genomic_DNA"/>
</dbReference>
<evidence type="ECO:0000313" key="3">
    <source>
        <dbReference type="Proteomes" id="UP000799291"/>
    </source>
</evidence>
<accession>A0A6G1JKE2</accession>
<dbReference type="AlphaFoldDB" id="A0A6G1JKE2"/>
<keyword evidence="3" id="KW-1185">Reference proteome</keyword>
<dbReference type="Proteomes" id="UP000799291">
    <property type="component" value="Unassembled WGS sequence"/>
</dbReference>